<evidence type="ECO:0000313" key="2">
    <source>
        <dbReference type="Proteomes" id="UP000244224"/>
    </source>
</evidence>
<accession>A0A2T6B8D1</accession>
<name>A0A2T6B8D1_9RHOB</name>
<dbReference type="Proteomes" id="UP000244224">
    <property type="component" value="Unassembled WGS sequence"/>
</dbReference>
<comment type="caution">
    <text evidence="1">The sequence shown here is derived from an EMBL/GenBank/DDBJ whole genome shotgun (WGS) entry which is preliminary data.</text>
</comment>
<sequence length="193" mass="20782">MGEHPLLSSCPGLDPTCPALAAAVRVAGHNLRSLREYLGDLPVLGEGETGPLQRAQIREAERFLADRTAWSDPDRFRPLEVPGLRGARVLATDRPFRDLVLLVQEEPVACIRSGLPLVTPVWRGRGLGALLVLISDLERGRFLCPAAYSVPGAAARRSAHALQVRIADGALPVGNPEGSARIEQNSPHPPSFR</sequence>
<proteinExistence type="predicted"/>
<evidence type="ECO:0000313" key="1">
    <source>
        <dbReference type="EMBL" id="PTX52314.1"/>
    </source>
</evidence>
<protein>
    <submittedName>
        <fullName evidence="1">Uncharacterized protein</fullName>
    </submittedName>
</protein>
<dbReference type="AlphaFoldDB" id="A0A2T6B8D1"/>
<organism evidence="1 2">
    <name type="scientific">Gemmobacter caeni</name>
    <dbReference type="NCBI Taxonomy" id="589035"/>
    <lineage>
        <taxon>Bacteria</taxon>
        <taxon>Pseudomonadati</taxon>
        <taxon>Pseudomonadota</taxon>
        <taxon>Alphaproteobacteria</taxon>
        <taxon>Rhodobacterales</taxon>
        <taxon>Paracoccaceae</taxon>
        <taxon>Gemmobacter</taxon>
    </lineage>
</organism>
<reference evidence="1 2" key="1">
    <citation type="submission" date="2018-04" db="EMBL/GenBank/DDBJ databases">
        <title>Genomic Encyclopedia of Archaeal and Bacterial Type Strains, Phase II (KMG-II): from individual species to whole genera.</title>
        <authorList>
            <person name="Goeker M."/>
        </authorList>
    </citation>
    <scope>NUCLEOTIDE SEQUENCE [LARGE SCALE GENOMIC DNA]</scope>
    <source>
        <strain evidence="1 2">DSM 21823</strain>
    </source>
</reference>
<dbReference type="RefSeq" id="WP_158640465.1">
    <property type="nucleotide sequence ID" value="NZ_QBKP01000002.1"/>
</dbReference>
<gene>
    <name evidence="1" type="ORF">C8N34_10292</name>
</gene>
<keyword evidence="2" id="KW-1185">Reference proteome</keyword>
<dbReference type="EMBL" id="QBKP01000002">
    <property type="protein sequence ID" value="PTX52314.1"/>
    <property type="molecule type" value="Genomic_DNA"/>
</dbReference>